<evidence type="ECO:0000256" key="1">
    <source>
        <dbReference type="SAM" id="Coils"/>
    </source>
</evidence>
<gene>
    <name evidence="2" type="ORF">GSPATT00029579001</name>
</gene>
<protein>
    <submittedName>
        <fullName evidence="2">Uncharacterized protein</fullName>
    </submittedName>
</protein>
<dbReference type="RefSeq" id="XP_001426347.1">
    <property type="nucleotide sequence ID" value="XM_001426310.2"/>
</dbReference>
<dbReference type="AlphaFoldDB" id="A0BK82"/>
<dbReference type="HOGENOM" id="CLU_2965790_0_0_1"/>
<sequence>MRSIKEIRDDIEKAIRQIEKKIRLNKKIAIKNYVKKYKRLLDEFREIERVSDSNFKWND</sequence>
<name>A0BK82_PARTE</name>
<dbReference type="KEGG" id="ptm:GSPATT00029579001"/>
<dbReference type="EMBL" id="CT867999">
    <property type="protein sequence ID" value="CAK58949.1"/>
    <property type="molecule type" value="Genomic_DNA"/>
</dbReference>
<keyword evidence="1" id="KW-0175">Coiled coil</keyword>
<evidence type="ECO:0000313" key="3">
    <source>
        <dbReference type="Proteomes" id="UP000000600"/>
    </source>
</evidence>
<feature type="coiled-coil region" evidence="1">
    <location>
        <begin position="1"/>
        <end position="50"/>
    </location>
</feature>
<keyword evidence="3" id="KW-1185">Reference proteome</keyword>
<accession>A0BK82</accession>
<reference evidence="2 3" key="1">
    <citation type="journal article" date="2006" name="Nature">
        <title>Global trends of whole-genome duplications revealed by the ciliate Paramecium tetraurelia.</title>
        <authorList>
            <consortium name="Genoscope"/>
            <person name="Aury J.-M."/>
            <person name="Jaillon O."/>
            <person name="Duret L."/>
            <person name="Noel B."/>
            <person name="Jubin C."/>
            <person name="Porcel B.M."/>
            <person name="Segurens B."/>
            <person name="Daubin V."/>
            <person name="Anthouard V."/>
            <person name="Aiach N."/>
            <person name="Arnaiz O."/>
            <person name="Billaut A."/>
            <person name="Beisson J."/>
            <person name="Blanc I."/>
            <person name="Bouhouche K."/>
            <person name="Camara F."/>
            <person name="Duharcourt S."/>
            <person name="Guigo R."/>
            <person name="Gogendeau D."/>
            <person name="Katinka M."/>
            <person name="Keller A.-M."/>
            <person name="Kissmehl R."/>
            <person name="Klotz C."/>
            <person name="Koll F."/>
            <person name="Le Moue A."/>
            <person name="Lepere C."/>
            <person name="Malinsky S."/>
            <person name="Nowacki M."/>
            <person name="Nowak J.K."/>
            <person name="Plattner H."/>
            <person name="Poulain J."/>
            <person name="Ruiz F."/>
            <person name="Serrano V."/>
            <person name="Zagulski M."/>
            <person name="Dessen P."/>
            <person name="Betermier M."/>
            <person name="Weissenbach J."/>
            <person name="Scarpelli C."/>
            <person name="Schachter V."/>
            <person name="Sperling L."/>
            <person name="Meyer E."/>
            <person name="Cohen J."/>
            <person name="Wincker P."/>
        </authorList>
    </citation>
    <scope>NUCLEOTIDE SEQUENCE [LARGE SCALE GENOMIC DNA]</scope>
    <source>
        <strain evidence="2 3">Stock d4-2</strain>
    </source>
</reference>
<dbReference type="InParanoid" id="A0BK82"/>
<dbReference type="Proteomes" id="UP000000600">
    <property type="component" value="Unassembled WGS sequence"/>
</dbReference>
<dbReference type="GeneID" id="5012131"/>
<dbReference type="OrthoDB" id="10343439at2759"/>
<proteinExistence type="predicted"/>
<organism evidence="2 3">
    <name type="scientific">Paramecium tetraurelia</name>
    <dbReference type="NCBI Taxonomy" id="5888"/>
    <lineage>
        <taxon>Eukaryota</taxon>
        <taxon>Sar</taxon>
        <taxon>Alveolata</taxon>
        <taxon>Ciliophora</taxon>
        <taxon>Intramacronucleata</taxon>
        <taxon>Oligohymenophorea</taxon>
        <taxon>Peniculida</taxon>
        <taxon>Parameciidae</taxon>
        <taxon>Paramecium</taxon>
    </lineage>
</organism>
<evidence type="ECO:0000313" key="2">
    <source>
        <dbReference type="EMBL" id="CAK58949.1"/>
    </source>
</evidence>